<reference evidence="3" key="1">
    <citation type="submission" date="2016-02" db="EMBL/GenBank/DDBJ databases">
        <title>RNAseq analyses of the midgut from blood- or serum-fed Ixodes ricinus ticks.</title>
        <authorList>
            <person name="Perner J."/>
            <person name="Provaznik J."/>
            <person name="Schrenkova J."/>
            <person name="Urbanova V."/>
            <person name="Ribeiro J.M."/>
            <person name="Kopacek P."/>
        </authorList>
    </citation>
    <scope>NUCLEOTIDE SEQUENCE</scope>
    <source>
        <tissue evidence="3">Gut</tissue>
    </source>
</reference>
<feature type="compositionally biased region" description="Basic and acidic residues" evidence="1">
    <location>
        <begin position="169"/>
        <end position="192"/>
    </location>
</feature>
<dbReference type="PANTHER" id="PTHR34394">
    <property type="entry name" value="SIMILAR TO RIKEN CDNA 2310022B05"/>
    <property type="match status" value="1"/>
</dbReference>
<feature type="region of interest" description="Disordered" evidence="1">
    <location>
        <begin position="128"/>
        <end position="367"/>
    </location>
</feature>
<feature type="compositionally biased region" description="Low complexity" evidence="1">
    <location>
        <begin position="153"/>
        <end position="164"/>
    </location>
</feature>
<feature type="compositionally biased region" description="Low complexity" evidence="1">
    <location>
        <begin position="270"/>
        <end position="285"/>
    </location>
</feature>
<feature type="domain" description="DUF4706" evidence="2">
    <location>
        <begin position="12"/>
        <end position="124"/>
    </location>
</feature>
<feature type="compositionally biased region" description="Basic and acidic residues" evidence="1">
    <location>
        <begin position="329"/>
        <end position="346"/>
    </location>
</feature>
<dbReference type="EMBL" id="GEFM01003081">
    <property type="protein sequence ID" value="JAP72715.1"/>
    <property type="molecule type" value="mRNA"/>
</dbReference>
<organism evidence="3">
    <name type="scientific">Ixodes ricinus</name>
    <name type="common">Common tick</name>
    <name type="synonym">Acarus ricinus</name>
    <dbReference type="NCBI Taxonomy" id="34613"/>
    <lineage>
        <taxon>Eukaryota</taxon>
        <taxon>Metazoa</taxon>
        <taxon>Ecdysozoa</taxon>
        <taxon>Arthropoda</taxon>
        <taxon>Chelicerata</taxon>
        <taxon>Arachnida</taxon>
        <taxon>Acari</taxon>
        <taxon>Parasitiformes</taxon>
        <taxon>Ixodida</taxon>
        <taxon>Ixodoidea</taxon>
        <taxon>Ixodidae</taxon>
        <taxon>Ixodinae</taxon>
        <taxon>Ixodes</taxon>
    </lineage>
</organism>
<evidence type="ECO:0000259" key="2">
    <source>
        <dbReference type="Pfam" id="PF15797"/>
    </source>
</evidence>
<proteinExistence type="evidence at transcript level"/>
<evidence type="ECO:0000256" key="1">
    <source>
        <dbReference type="SAM" id="MobiDB-lite"/>
    </source>
</evidence>
<dbReference type="AlphaFoldDB" id="A0A131Y2L3"/>
<dbReference type="Pfam" id="PF15797">
    <property type="entry name" value="DUF4706"/>
    <property type="match status" value="1"/>
</dbReference>
<accession>A0A131Y2L3</accession>
<protein>
    <submittedName>
        <fullName evidence="3">Putative inositol-145-triphosphate 5-phosphatase synaptojanin inp51/inp52/inp53 family</fullName>
    </submittedName>
</protein>
<feature type="compositionally biased region" description="Pro residues" evidence="1">
    <location>
        <begin position="248"/>
        <end position="269"/>
    </location>
</feature>
<name>A0A131Y2L3_IXORI</name>
<sequence length="367" mass="39799">MSSAKLREQVEAYFRGLNYQSSRVMTDLSLVRAQHPDDWDRLPEESRGRIVWEKLVRPQVGDKYDSCSRQCADVRVFPVIGLKTGEKVVTDEDATNNAHSKKIGSWRDEHSAPFSWETQSQLNVRISQSVDEVDRPEPKAEPPIEPKIDPPKAAESSVAESRVAGPKVTETKAADVPKIAPEHKVVDARPAEARVANADVTKVAEPRALECRLPQTSKSQESMSSVASRGSSNPPTPSERKGGRRRAPTPPKAPPPDPPRPKMAPPHPPAAAVAVPAPAVKTLPEVPKKHPSSKPPAPPVPKVKVKVAEAPQPTDRGALAKPPPQKPAPKADEKPAAIAPARERPNTVHSSEVAGIPKTGFDFLDNW</sequence>
<feature type="compositionally biased region" description="Basic and acidic residues" evidence="1">
    <location>
        <begin position="132"/>
        <end position="152"/>
    </location>
</feature>
<dbReference type="InterPro" id="IPR031600">
    <property type="entry name" value="DUF4706"/>
</dbReference>
<dbReference type="PANTHER" id="PTHR34394:SF1">
    <property type="entry name" value="SIMILAR TO RIKEN CDNA 2310022B05"/>
    <property type="match status" value="1"/>
</dbReference>
<evidence type="ECO:0000313" key="3">
    <source>
        <dbReference type="EMBL" id="JAP72715.1"/>
    </source>
</evidence>
<feature type="compositionally biased region" description="Polar residues" evidence="1">
    <location>
        <begin position="214"/>
        <end position="233"/>
    </location>
</feature>